<sequence>MMWNQWHISKCFLVQSYILPCVKLPNHMQKLPQPA</sequence>
<dbReference type="EMBL" id="GBRH01271404">
    <property type="protein sequence ID" value="JAD26491.1"/>
    <property type="molecule type" value="Transcribed_RNA"/>
</dbReference>
<organism evidence="1">
    <name type="scientific">Arundo donax</name>
    <name type="common">Giant reed</name>
    <name type="synonym">Donax arundinaceus</name>
    <dbReference type="NCBI Taxonomy" id="35708"/>
    <lineage>
        <taxon>Eukaryota</taxon>
        <taxon>Viridiplantae</taxon>
        <taxon>Streptophyta</taxon>
        <taxon>Embryophyta</taxon>
        <taxon>Tracheophyta</taxon>
        <taxon>Spermatophyta</taxon>
        <taxon>Magnoliopsida</taxon>
        <taxon>Liliopsida</taxon>
        <taxon>Poales</taxon>
        <taxon>Poaceae</taxon>
        <taxon>PACMAD clade</taxon>
        <taxon>Arundinoideae</taxon>
        <taxon>Arundineae</taxon>
        <taxon>Arundo</taxon>
    </lineage>
</organism>
<accession>A0A0A8YK14</accession>
<reference evidence="1" key="2">
    <citation type="journal article" date="2015" name="Data Brief">
        <title>Shoot transcriptome of the giant reed, Arundo donax.</title>
        <authorList>
            <person name="Barrero R.A."/>
            <person name="Guerrero F.D."/>
            <person name="Moolhuijzen P."/>
            <person name="Goolsby J.A."/>
            <person name="Tidwell J."/>
            <person name="Bellgard S.E."/>
            <person name="Bellgard M.I."/>
        </authorList>
    </citation>
    <scope>NUCLEOTIDE SEQUENCE</scope>
    <source>
        <tissue evidence="1">Shoot tissue taken approximately 20 cm above the soil surface</tissue>
    </source>
</reference>
<evidence type="ECO:0000313" key="1">
    <source>
        <dbReference type="EMBL" id="JAD26491.1"/>
    </source>
</evidence>
<protein>
    <submittedName>
        <fullName evidence="1">Uncharacterized protein</fullName>
    </submittedName>
</protein>
<dbReference type="AlphaFoldDB" id="A0A0A8YK14"/>
<name>A0A0A8YK14_ARUDO</name>
<reference evidence="1" key="1">
    <citation type="submission" date="2014-09" db="EMBL/GenBank/DDBJ databases">
        <authorList>
            <person name="Magalhaes I.L.F."/>
            <person name="Oliveira U."/>
            <person name="Santos F.R."/>
            <person name="Vidigal T.H.D.A."/>
            <person name="Brescovit A.D."/>
            <person name="Santos A.J."/>
        </authorList>
    </citation>
    <scope>NUCLEOTIDE SEQUENCE</scope>
    <source>
        <tissue evidence="1">Shoot tissue taken approximately 20 cm above the soil surface</tissue>
    </source>
</reference>
<proteinExistence type="predicted"/>